<dbReference type="CDD" id="cd03450">
    <property type="entry name" value="NodN"/>
    <property type="match status" value="1"/>
</dbReference>
<proteinExistence type="predicted"/>
<dbReference type="PANTHER" id="PTHR42993:SF1">
    <property type="entry name" value="MAOC-LIKE DEHYDRATASE DOMAIN-CONTAINING PROTEIN"/>
    <property type="match status" value="1"/>
</dbReference>
<dbReference type="SUPFAM" id="SSF54637">
    <property type="entry name" value="Thioesterase/thiol ester dehydrase-isomerase"/>
    <property type="match status" value="1"/>
</dbReference>
<comment type="caution">
    <text evidence="2">The sequence shown here is derived from an EMBL/GenBank/DDBJ whole genome shotgun (WGS) entry which is preliminary data.</text>
</comment>
<dbReference type="InterPro" id="IPR029069">
    <property type="entry name" value="HotDog_dom_sf"/>
</dbReference>
<dbReference type="Pfam" id="PF01575">
    <property type="entry name" value="MaoC_dehydratas"/>
    <property type="match status" value="1"/>
</dbReference>
<evidence type="ECO:0000313" key="2">
    <source>
        <dbReference type="EMBL" id="GGN46944.1"/>
    </source>
</evidence>
<name>A0ABQ2JGB4_9DEIO</name>
<dbReference type="InterPro" id="IPR002539">
    <property type="entry name" value="MaoC-like_dom"/>
</dbReference>
<organism evidence="2 3">
    <name type="scientific">Deinococcus daejeonensis</name>
    <dbReference type="NCBI Taxonomy" id="1007098"/>
    <lineage>
        <taxon>Bacteria</taxon>
        <taxon>Thermotogati</taxon>
        <taxon>Deinococcota</taxon>
        <taxon>Deinococci</taxon>
        <taxon>Deinococcales</taxon>
        <taxon>Deinococcaceae</taxon>
        <taxon>Deinococcus</taxon>
    </lineage>
</organism>
<feature type="domain" description="MaoC-like" evidence="1">
    <location>
        <begin position="14"/>
        <end position="132"/>
    </location>
</feature>
<dbReference type="Proteomes" id="UP000645517">
    <property type="component" value="Unassembled WGS sequence"/>
</dbReference>
<gene>
    <name evidence="2" type="ORF">GCM10010842_37970</name>
</gene>
<dbReference type="RefSeq" id="WP_189059503.1">
    <property type="nucleotide sequence ID" value="NZ_BMOR01000035.1"/>
</dbReference>
<keyword evidence="3" id="KW-1185">Reference proteome</keyword>
<sequence>MTTPTGLRPDELAAHVGQQVALSEWVEVTQDRIQAFADATGDHQFIHVDPDRAAQGPFGGTIAHGFLTLSLLAGEFMTRGGSPHIEGARMTVNYGLNRVRFIALVRAGARLRSRAVLQSAEPGNGYVQITVANTIEIEGDDKPVCTAESVYRVYL</sequence>
<reference evidence="3" key="1">
    <citation type="journal article" date="2019" name="Int. J. Syst. Evol. Microbiol.">
        <title>The Global Catalogue of Microorganisms (GCM) 10K type strain sequencing project: providing services to taxonomists for standard genome sequencing and annotation.</title>
        <authorList>
            <consortium name="The Broad Institute Genomics Platform"/>
            <consortium name="The Broad Institute Genome Sequencing Center for Infectious Disease"/>
            <person name="Wu L."/>
            <person name="Ma J."/>
        </authorList>
    </citation>
    <scope>NUCLEOTIDE SEQUENCE [LARGE SCALE GENOMIC DNA]</scope>
    <source>
        <strain evidence="3">JCM 16918</strain>
    </source>
</reference>
<dbReference type="Gene3D" id="3.10.129.10">
    <property type="entry name" value="Hotdog Thioesterase"/>
    <property type="match status" value="1"/>
</dbReference>
<dbReference type="PANTHER" id="PTHR42993">
    <property type="entry name" value="MAOC-LIKE DEHYDRATASE DOMAIN-CONTAINING PROTEIN"/>
    <property type="match status" value="1"/>
</dbReference>
<dbReference type="InterPro" id="IPR039375">
    <property type="entry name" value="NodN-like"/>
</dbReference>
<protein>
    <submittedName>
        <fullName evidence="2">MaoC family dehydratase</fullName>
    </submittedName>
</protein>
<evidence type="ECO:0000259" key="1">
    <source>
        <dbReference type="Pfam" id="PF01575"/>
    </source>
</evidence>
<accession>A0ABQ2JGB4</accession>
<evidence type="ECO:0000313" key="3">
    <source>
        <dbReference type="Proteomes" id="UP000645517"/>
    </source>
</evidence>
<dbReference type="EMBL" id="BMOR01000035">
    <property type="protein sequence ID" value="GGN46944.1"/>
    <property type="molecule type" value="Genomic_DNA"/>
</dbReference>